<dbReference type="AlphaFoldDB" id="A0ABD5Y9J3"/>
<dbReference type="GeneID" id="78822522"/>
<dbReference type="EMBL" id="JBHTAS010000001">
    <property type="protein sequence ID" value="MFC7142187.1"/>
    <property type="molecule type" value="Genomic_DNA"/>
</dbReference>
<protein>
    <submittedName>
        <fullName evidence="2">Glycerophosphodiester phosphodiesterase</fullName>
    </submittedName>
</protein>
<dbReference type="Pfam" id="PF03009">
    <property type="entry name" value="GDPD"/>
    <property type="match status" value="1"/>
</dbReference>
<accession>A0ABD5Y9J3</accession>
<comment type="caution">
    <text evidence="2">The sequence shown here is derived from an EMBL/GenBank/DDBJ whole genome shotgun (WGS) entry which is preliminary data.</text>
</comment>
<keyword evidence="3" id="KW-1185">Reference proteome</keyword>
<gene>
    <name evidence="2" type="ORF">ACFQMA_20410</name>
</gene>
<dbReference type="InterPro" id="IPR017946">
    <property type="entry name" value="PLC-like_Pdiesterase_TIM-brl"/>
</dbReference>
<sequence length="217" mass="22479">MNCIAHRGFCGVNPENTVPAVEDAAARADAVEVDVRICGSGDLVVCHDETVDRTTDGSGPVSAHTAEELADLSVQGSDAGVPTVEEVVAAIPDGVTLHAELKERGTGEGVERIVDDAACETVVSSFDPEAVSEVEELPTALAVWEGDGAVERAAELGCSFLHVNLDACTSDLVERAHDAGLDVNGWTVRGSGETEALRDAGVDGVMTDFPEYCPSGD</sequence>
<dbReference type="RefSeq" id="WP_274323257.1">
    <property type="nucleotide sequence ID" value="NZ_CP118158.1"/>
</dbReference>
<dbReference type="CDD" id="cd08556">
    <property type="entry name" value="GDPD"/>
    <property type="match status" value="1"/>
</dbReference>
<dbReference type="PROSITE" id="PS51704">
    <property type="entry name" value="GP_PDE"/>
    <property type="match status" value="1"/>
</dbReference>
<dbReference type="InterPro" id="IPR030395">
    <property type="entry name" value="GP_PDE_dom"/>
</dbReference>
<feature type="domain" description="GP-PDE" evidence="1">
    <location>
        <begin position="1"/>
        <end position="217"/>
    </location>
</feature>
<reference evidence="2 3" key="1">
    <citation type="journal article" date="2019" name="Int. J. Syst. Evol. Microbiol.">
        <title>The Global Catalogue of Microorganisms (GCM) 10K type strain sequencing project: providing services to taxonomists for standard genome sequencing and annotation.</title>
        <authorList>
            <consortium name="The Broad Institute Genomics Platform"/>
            <consortium name="The Broad Institute Genome Sequencing Center for Infectious Disease"/>
            <person name="Wu L."/>
            <person name="Ma J."/>
        </authorList>
    </citation>
    <scope>NUCLEOTIDE SEQUENCE [LARGE SCALE GENOMIC DNA]</scope>
    <source>
        <strain evidence="2 3">XZYJT29</strain>
    </source>
</reference>
<dbReference type="SUPFAM" id="SSF51695">
    <property type="entry name" value="PLC-like phosphodiesterases"/>
    <property type="match status" value="1"/>
</dbReference>
<evidence type="ECO:0000259" key="1">
    <source>
        <dbReference type="PROSITE" id="PS51704"/>
    </source>
</evidence>
<name>A0ABD5Y9J3_9EURY</name>
<proteinExistence type="predicted"/>
<organism evidence="2 3">
    <name type="scientific">Halosimplex aquaticum</name>
    <dbReference type="NCBI Taxonomy" id="3026162"/>
    <lineage>
        <taxon>Archaea</taxon>
        <taxon>Methanobacteriati</taxon>
        <taxon>Methanobacteriota</taxon>
        <taxon>Stenosarchaea group</taxon>
        <taxon>Halobacteria</taxon>
        <taxon>Halobacteriales</taxon>
        <taxon>Haloarculaceae</taxon>
        <taxon>Halosimplex</taxon>
    </lineage>
</organism>
<evidence type="ECO:0000313" key="3">
    <source>
        <dbReference type="Proteomes" id="UP001596432"/>
    </source>
</evidence>
<dbReference type="Proteomes" id="UP001596432">
    <property type="component" value="Unassembled WGS sequence"/>
</dbReference>
<dbReference type="PANTHER" id="PTHR46211">
    <property type="entry name" value="GLYCEROPHOSPHORYL DIESTER PHOSPHODIESTERASE"/>
    <property type="match status" value="1"/>
</dbReference>
<evidence type="ECO:0000313" key="2">
    <source>
        <dbReference type="EMBL" id="MFC7142187.1"/>
    </source>
</evidence>
<dbReference type="Gene3D" id="3.20.20.190">
    <property type="entry name" value="Phosphatidylinositol (PI) phosphodiesterase"/>
    <property type="match status" value="1"/>
</dbReference>
<dbReference type="PANTHER" id="PTHR46211:SF14">
    <property type="entry name" value="GLYCEROPHOSPHODIESTER PHOSPHODIESTERASE"/>
    <property type="match status" value="1"/>
</dbReference>